<protein>
    <submittedName>
        <fullName evidence="2">Uncharacterized protein</fullName>
    </submittedName>
</protein>
<evidence type="ECO:0000313" key="3">
    <source>
        <dbReference type="Proteomes" id="UP001642520"/>
    </source>
</evidence>
<evidence type="ECO:0000313" key="2">
    <source>
        <dbReference type="EMBL" id="CAL7950514.1"/>
    </source>
</evidence>
<sequence length="273" mass="31288">MRFTGYRSLSRNKSQFYLYFMDSYMLCILTGLIFYAFGLKWCYEYAKYWVGLRPRDDPHATKRARFIQKYQRFVNSHPIEGGLKLIATAIGLVGTVTGGLQQDGNRSPKVVLATIYLFFAFSGLVDILNFYFPHNVSTGLVKLALAQSFFIEGFLFLWGNIQRTALFSILLALTVWTTSLVIILELMWPQMKLVRASTTLLHGSWMTHMIFAPHTQIVNWDTIALLFSWHIAAASAVTLCVVAVTRSRAPKLIMEEPPEIPIYDYCQEPIQRM</sequence>
<keyword evidence="1" id="KW-0472">Membrane</keyword>
<feature type="transmembrane region" description="Helical" evidence="1">
    <location>
        <begin position="165"/>
        <end position="186"/>
    </location>
</feature>
<comment type="caution">
    <text evidence="2">The sequence shown here is derived from an EMBL/GenBank/DDBJ whole genome shotgun (WGS) entry which is preliminary data.</text>
</comment>
<feature type="transmembrane region" description="Helical" evidence="1">
    <location>
        <begin position="193"/>
        <end position="211"/>
    </location>
</feature>
<reference evidence="2 3" key="1">
    <citation type="submission" date="2024-08" db="EMBL/GenBank/DDBJ databases">
        <authorList>
            <person name="Will J Nash"/>
            <person name="Angela Man"/>
            <person name="Seanna McTaggart"/>
            <person name="Kendall Baker"/>
            <person name="Tom Barker"/>
            <person name="Leah Catchpole"/>
            <person name="Alex Durrant"/>
            <person name="Karim Gharbi"/>
            <person name="Naomi Irish"/>
            <person name="Gemy Kaithakottil"/>
            <person name="Debby Ku"/>
            <person name="Aaliyah Providence"/>
            <person name="Felix Shaw"/>
            <person name="David Swarbreck"/>
            <person name="Chris Watkins"/>
            <person name="Ann M. McCartney"/>
            <person name="Giulio Formenti"/>
            <person name="Alice Mouton"/>
            <person name="Noel Vella"/>
            <person name="Bjorn M von Reumont"/>
            <person name="Adriana Vella"/>
            <person name="Wilfried Haerty"/>
        </authorList>
    </citation>
    <scope>NUCLEOTIDE SEQUENCE [LARGE SCALE GENOMIC DNA]</scope>
</reference>
<gene>
    <name evidence="2" type="ORF">XYLVIOL_LOCUS10000</name>
</gene>
<evidence type="ECO:0000256" key="1">
    <source>
        <dbReference type="SAM" id="Phobius"/>
    </source>
</evidence>
<proteinExistence type="predicted"/>
<feature type="transmembrane region" description="Helical" evidence="1">
    <location>
        <begin position="110"/>
        <end position="132"/>
    </location>
</feature>
<accession>A0ABP1PB90</accession>
<dbReference type="PANTHER" id="PTHR16007">
    <property type="entry name" value="EPIDIDYMAL MEMBRANE PROTEIN E9-RELATED"/>
    <property type="match status" value="1"/>
</dbReference>
<name>A0ABP1PB90_XYLVO</name>
<keyword evidence="3" id="KW-1185">Reference proteome</keyword>
<feature type="transmembrane region" description="Helical" evidence="1">
    <location>
        <begin position="16"/>
        <end position="37"/>
    </location>
</feature>
<keyword evidence="1" id="KW-1133">Transmembrane helix</keyword>
<dbReference type="EMBL" id="CAXAJV020001300">
    <property type="protein sequence ID" value="CAL7950514.1"/>
    <property type="molecule type" value="Genomic_DNA"/>
</dbReference>
<organism evidence="2 3">
    <name type="scientific">Xylocopa violacea</name>
    <name type="common">Violet carpenter bee</name>
    <name type="synonym">Apis violacea</name>
    <dbReference type="NCBI Taxonomy" id="135666"/>
    <lineage>
        <taxon>Eukaryota</taxon>
        <taxon>Metazoa</taxon>
        <taxon>Ecdysozoa</taxon>
        <taxon>Arthropoda</taxon>
        <taxon>Hexapoda</taxon>
        <taxon>Insecta</taxon>
        <taxon>Pterygota</taxon>
        <taxon>Neoptera</taxon>
        <taxon>Endopterygota</taxon>
        <taxon>Hymenoptera</taxon>
        <taxon>Apocrita</taxon>
        <taxon>Aculeata</taxon>
        <taxon>Apoidea</taxon>
        <taxon>Anthophila</taxon>
        <taxon>Apidae</taxon>
        <taxon>Xylocopa</taxon>
        <taxon>Xylocopa</taxon>
    </lineage>
</organism>
<dbReference type="InterPro" id="IPR042127">
    <property type="entry name" value="TMEM45"/>
</dbReference>
<feature type="transmembrane region" description="Helical" evidence="1">
    <location>
        <begin position="139"/>
        <end position="159"/>
    </location>
</feature>
<feature type="transmembrane region" description="Helical" evidence="1">
    <location>
        <begin position="223"/>
        <end position="244"/>
    </location>
</feature>
<dbReference type="Proteomes" id="UP001642520">
    <property type="component" value="Unassembled WGS sequence"/>
</dbReference>
<keyword evidence="1" id="KW-0812">Transmembrane</keyword>
<dbReference type="PANTHER" id="PTHR16007:SF15">
    <property type="entry name" value="TRANSMEMBRANE PROTEIN 45B"/>
    <property type="match status" value="1"/>
</dbReference>